<dbReference type="RefSeq" id="WP_025734438.1">
    <property type="nucleotide sequence ID" value="NZ_CP024963.1"/>
</dbReference>
<proteinExistence type="predicted"/>
<dbReference type="EMBL" id="CP024963">
    <property type="protein sequence ID" value="ATZ16821.1"/>
    <property type="molecule type" value="Genomic_DNA"/>
</dbReference>
<evidence type="ECO:0000313" key="1">
    <source>
        <dbReference type="EMBL" id="ATZ16821.1"/>
    </source>
</evidence>
<evidence type="ECO:0000313" key="2">
    <source>
        <dbReference type="Proteomes" id="UP000232063"/>
    </source>
</evidence>
<keyword evidence="2" id="KW-1185">Reference proteome</keyword>
<protein>
    <submittedName>
        <fullName evidence="1">Uncharacterized protein</fullName>
    </submittedName>
</protein>
<reference evidence="1 2" key="1">
    <citation type="submission" date="2017-11" db="EMBL/GenBank/DDBJ databases">
        <title>Genome sequence of Entomoplasma luminosum PIMN-1 (ATCC 49195).</title>
        <authorList>
            <person name="Lo W.-S."/>
            <person name="Gasparich G.E."/>
            <person name="Kuo C.-H."/>
        </authorList>
    </citation>
    <scope>NUCLEOTIDE SEQUENCE [LARGE SCALE GENOMIC DNA]</scope>
    <source>
        <strain evidence="1 2">PIMN-1</strain>
    </source>
</reference>
<accession>A0A2K8NVQ0</accession>
<dbReference type="OrthoDB" id="9921835at2"/>
<name>A0A2K8NVQ0_9MOLU</name>
<dbReference type="KEGG" id="elj:ELUMI_v1c00930"/>
<gene>
    <name evidence="1" type="ORF">ELUMI_v1c00930</name>
</gene>
<sequence>MDNFVNLELYFLSNHGNCVFSNSSCDHTEKKKCLPKIIVLKLIDANENEINQIPLYYKATSKINHNEPNNSWLKLNDYNELKNILHKNTFIRVGNKEEDFQRNTKTKVISSFPDKNSRRFLSLKIKRDILDLFLNEGNSLQLNHLSKIEATIINKKLLHLENLIEAAIEYDEVNFDFELE</sequence>
<dbReference type="AlphaFoldDB" id="A0A2K8NVQ0"/>
<organism evidence="1 2">
    <name type="scientific">Williamsoniiplasma luminosum</name>
    <dbReference type="NCBI Taxonomy" id="214888"/>
    <lineage>
        <taxon>Bacteria</taxon>
        <taxon>Bacillati</taxon>
        <taxon>Mycoplasmatota</taxon>
        <taxon>Mollicutes</taxon>
        <taxon>Entomoplasmatales</taxon>
        <taxon>Williamsoniiplasma</taxon>
    </lineage>
</organism>
<dbReference type="Proteomes" id="UP000232063">
    <property type="component" value="Chromosome"/>
</dbReference>